<dbReference type="InterPro" id="IPR021815">
    <property type="entry name" value="TsiV"/>
</dbReference>
<sequence>MTRRDLNFLAKTRTYDGEEVVVVRPGIALLLYTAAPLPAANAATADVLDAYLRFIPEGAIATTYVTTDDEYAPGGWEPFDRSRRTQLVNELRTMQVTEDVEGFGFVLSSTADGQAGQFGARFRGTNFTEPIYPNETSFLRLEFPWDFLNTMEESAFLQFMKEAAELFPFSTGHVGMSFIHTISYEVEAREEIQKLLPRFLGFDPAYDWAKNWMRGRVLTAHWINLLDDATTEALGGEEKLRSALEGCEVQRLRRGLWIRGARHPPVGDVNRGASDLGLLPLVAKVLKPRYFERTGPMHLGLPDETAGQAWLERFDHRPLQNWDNR</sequence>
<gene>
    <name evidence="1" type="ORF">JY651_44245</name>
</gene>
<name>A0ABX7NUB7_9BACT</name>
<protein>
    <submittedName>
        <fullName evidence="1">DUF3396 domain-containing protein</fullName>
    </submittedName>
</protein>
<organism evidence="1 2">
    <name type="scientific">Pyxidicoccus parkwayensis</name>
    <dbReference type="NCBI Taxonomy" id="2813578"/>
    <lineage>
        <taxon>Bacteria</taxon>
        <taxon>Pseudomonadati</taxon>
        <taxon>Myxococcota</taxon>
        <taxon>Myxococcia</taxon>
        <taxon>Myxococcales</taxon>
        <taxon>Cystobacterineae</taxon>
        <taxon>Myxococcaceae</taxon>
        <taxon>Pyxidicoccus</taxon>
    </lineage>
</organism>
<accession>A0ABX7NUB7</accession>
<reference evidence="1 2" key="1">
    <citation type="submission" date="2021-02" db="EMBL/GenBank/DDBJ databases">
        <title>De Novo genome assembly of isolated myxobacteria.</title>
        <authorList>
            <person name="Stevens D.C."/>
        </authorList>
    </citation>
    <scope>NUCLEOTIDE SEQUENCE [LARGE SCALE GENOMIC DNA]</scope>
    <source>
        <strain evidence="2">SCPEA02</strain>
    </source>
</reference>
<keyword evidence="2" id="KW-1185">Reference proteome</keyword>
<dbReference type="Proteomes" id="UP000662747">
    <property type="component" value="Chromosome"/>
</dbReference>
<proteinExistence type="predicted"/>
<evidence type="ECO:0000313" key="2">
    <source>
        <dbReference type="Proteomes" id="UP000662747"/>
    </source>
</evidence>
<dbReference type="RefSeq" id="WP_206723655.1">
    <property type="nucleotide sequence ID" value="NZ_CP071090.1"/>
</dbReference>
<dbReference type="Pfam" id="PF11876">
    <property type="entry name" value="TsiV"/>
    <property type="match status" value="1"/>
</dbReference>
<dbReference type="EMBL" id="CP071090">
    <property type="protein sequence ID" value="QSQ22078.1"/>
    <property type="molecule type" value="Genomic_DNA"/>
</dbReference>
<evidence type="ECO:0000313" key="1">
    <source>
        <dbReference type="EMBL" id="QSQ22078.1"/>
    </source>
</evidence>